<organism evidence="1 2">
    <name type="scientific">Romanomermis culicivorax</name>
    <name type="common">Nematode worm</name>
    <dbReference type="NCBI Taxonomy" id="13658"/>
    <lineage>
        <taxon>Eukaryota</taxon>
        <taxon>Metazoa</taxon>
        <taxon>Ecdysozoa</taxon>
        <taxon>Nematoda</taxon>
        <taxon>Enoplea</taxon>
        <taxon>Dorylaimia</taxon>
        <taxon>Mermithida</taxon>
        <taxon>Mermithoidea</taxon>
        <taxon>Mermithidae</taxon>
        <taxon>Romanomermis</taxon>
    </lineage>
</organism>
<keyword evidence="1" id="KW-1185">Reference proteome</keyword>
<evidence type="ECO:0000313" key="1">
    <source>
        <dbReference type="Proteomes" id="UP000887565"/>
    </source>
</evidence>
<accession>A0A915HQN2</accession>
<sequence length="106" mass="11881">SDQIKQIIDHYGVDLKLDADSFVCTFCDGSQISDKPKFYKVVFTGSMSKKLFTEMINMNFENEVLTGRNSALTGPPTIFKTAHVTPVLKKGITTVHLAIHYARLKQ</sequence>
<dbReference type="AlphaFoldDB" id="A0A915HQN2"/>
<name>A0A915HQN2_ROMCU</name>
<dbReference type="Proteomes" id="UP000887565">
    <property type="component" value="Unplaced"/>
</dbReference>
<proteinExistence type="predicted"/>
<evidence type="ECO:0000313" key="2">
    <source>
        <dbReference type="WBParaSite" id="nRc.2.0.1.t04248-RA"/>
    </source>
</evidence>
<reference evidence="2" key="1">
    <citation type="submission" date="2022-11" db="UniProtKB">
        <authorList>
            <consortium name="WormBaseParasite"/>
        </authorList>
    </citation>
    <scope>IDENTIFICATION</scope>
</reference>
<dbReference type="WBParaSite" id="nRc.2.0.1.t04248-RA">
    <property type="protein sequence ID" value="nRc.2.0.1.t04248-RA"/>
    <property type="gene ID" value="nRc.2.0.1.g04248"/>
</dbReference>
<protein>
    <submittedName>
        <fullName evidence="2">Uncharacterized protein</fullName>
    </submittedName>
</protein>